<dbReference type="SUPFAM" id="SSF58104">
    <property type="entry name" value="Methyl-accepting chemotaxis protein (MCP) signaling domain"/>
    <property type="match status" value="1"/>
</dbReference>
<dbReference type="Proteomes" id="UP001521137">
    <property type="component" value="Unassembled WGS sequence"/>
</dbReference>
<reference evidence="8 9" key="1">
    <citation type="submission" date="2022-01" db="EMBL/GenBank/DDBJ databases">
        <title>Paraglaciecola sp. G1-23.</title>
        <authorList>
            <person name="Jin M.S."/>
            <person name="Han D.M."/>
            <person name="Kim H.M."/>
            <person name="Jeon C.O."/>
        </authorList>
    </citation>
    <scope>NUCLEOTIDE SEQUENCE [LARGE SCALE GENOMIC DNA]</scope>
    <source>
        <strain evidence="8 9">G1-23</strain>
    </source>
</reference>
<sequence length="541" mass="58767">MKDLSIAIKYSIPTMVLALALVIIVIANAILNSSMEKRADTFPKDFMQAINVVLNADRDLYQARVAEIRIVYDDNGQLEQLKTDFDENAQQAKDRFNQFKKHMADYPDVIRQVANFDTLYNDWLSSAQKSISLQGASQSQQAKVQLNGESNDKFSALRQIYDKAGELSFEKANLLRDQIRDQNFSAKTTMWILVAITMIVVCGFVIYGQKSMLARIYELTNRIAEIKSGGGDLTKKIHIKQGDELGLLAKEFNGFLDMLRGLIIGIGKDATNLDSTSSKLDKSADNTAKIVAQQLIASDTIVHSVNEMSLATKELSEIAQNTANETNRAMESTKKGVAVIGQSVGQIDSLFTSVEGASKSAKALADESNNISNVLDVIRGVAEQTNLLALNAAIEAARAGEQGRGFAVVADEVRALASKTQESTENIQNMIQSLQSGVSEVVSLIEDGFNKASSSVELSRETQTLLTECQSIVNTISAMSIQTAAATEQQSVVSDGINNNLQDLNAQTQSTKVEADHTKAAANELTTIASSISQGVNQFKV</sequence>
<dbReference type="SMART" id="SM00304">
    <property type="entry name" value="HAMP"/>
    <property type="match status" value="1"/>
</dbReference>
<comment type="caution">
    <text evidence="8">The sequence shown here is derived from an EMBL/GenBank/DDBJ whole genome shotgun (WGS) entry which is preliminary data.</text>
</comment>
<dbReference type="InterPro" id="IPR004089">
    <property type="entry name" value="MCPsignal_dom"/>
</dbReference>
<dbReference type="PROSITE" id="PS50885">
    <property type="entry name" value="HAMP"/>
    <property type="match status" value="1"/>
</dbReference>
<dbReference type="RefSeq" id="WP_235313568.1">
    <property type="nucleotide sequence ID" value="NZ_JAKGAS010000008.1"/>
</dbReference>
<evidence type="ECO:0000256" key="5">
    <source>
        <dbReference type="SAM" id="Phobius"/>
    </source>
</evidence>
<name>A0ABS9D971_9ALTE</name>
<dbReference type="SMART" id="SM00283">
    <property type="entry name" value="MA"/>
    <property type="match status" value="1"/>
</dbReference>
<proteinExistence type="inferred from homology"/>
<evidence type="ECO:0000313" key="8">
    <source>
        <dbReference type="EMBL" id="MCF2949469.1"/>
    </source>
</evidence>
<dbReference type="Gene3D" id="1.10.287.950">
    <property type="entry name" value="Methyl-accepting chemotaxis protein"/>
    <property type="match status" value="1"/>
</dbReference>
<evidence type="ECO:0000256" key="3">
    <source>
        <dbReference type="ARBA" id="ARBA00029447"/>
    </source>
</evidence>
<dbReference type="InterPro" id="IPR003660">
    <property type="entry name" value="HAMP_dom"/>
</dbReference>
<dbReference type="CDD" id="cd06225">
    <property type="entry name" value="HAMP"/>
    <property type="match status" value="1"/>
</dbReference>
<feature type="transmembrane region" description="Helical" evidence="5">
    <location>
        <begin position="12"/>
        <end position="31"/>
    </location>
</feature>
<comment type="similarity">
    <text evidence="3">Belongs to the methyl-accepting chemotaxis (MCP) protein family.</text>
</comment>
<keyword evidence="5" id="KW-0472">Membrane</keyword>
<dbReference type="EMBL" id="JAKGAS010000008">
    <property type="protein sequence ID" value="MCF2949469.1"/>
    <property type="molecule type" value="Genomic_DNA"/>
</dbReference>
<dbReference type="PANTHER" id="PTHR32089">
    <property type="entry name" value="METHYL-ACCEPTING CHEMOTAXIS PROTEIN MCPB"/>
    <property type="match status" value="1"/>
</dbReference>
<evidence type="ECO:0000313" key="9">
    <source>
        <dbReference type="Proteomes" id="UP001521137"/>
    </source>
</evidence>
<evidence type="ECO:0000259" key="7">
    <source>
        <dbReference type="PROSITE" id="PS50885"/>
    </source>
</evidence>
<dbReference type="PROSITE" id="PS50111">
    <property type="entry name" value="CHEMOTAXIS_TRANSDUC_2"/>
    <property type="match status" value="1"/>
</dbReference>
<dbReference type="CDD" id="cd11386">
    <property type="entry name" value="MCP_signal"/>
    <property type="match status" value="1"/>
</dbReference>
<keyword evidence="5" id="KW-0812">Transmembrane</keyword>
<evidence type="ECO:0000256" key="2">
    <source>
        <dbReference type="ARBA" id="ARBA00023224"/>
    </source>
</evidence>
<dbReference type="Pfam" id="PF00015">
    <property type="entry name" value="MCPsignal"/>
    <property type="match status" value="1"/>
</dbReference>
<feature type="domain" description="HAMP" evidence="7">
    <location>
        <begin position="210"/>
        <end position="264"/>
    </location>
</feature>
<accession>A0ABS9D971</accession>
<evidence type="ECO:0000256" key="4">
    <source>
        <dbReference type="PROSITE-ProRule" id="PRU00284"/>
    </source>
</evidence>
<keyword evidence="9" id="KW-1185">Reference proteome</keyword>
<organism evidence="8 9">
    <name type="scientific">Paraglaciecola algarum</name>
    <dbReference type="NCBI Taxonomy" id="3050085"/>
    <lineage>
        <taxon>Bacteria</taxon>
        <taxon>Pseudomonadati</taxon>
        <taxon>Pseudomonadota</taxon>
        <taxon>Gammaproteobacteria</taxon>
        <taxon>Alteromonadales</taxon>
        <taxon>Alteromonadaceae</taxon>
        <taxon>Paraglaciecola</taxon>
    </lineage>
</organism>
<feature type="transmembrane region" description="Helical" evidence="5">
    <location>
        <begin position="190"/>
        <end position="208"/>
    </location>
</feature>
<gene>
    <name evidence="8" type="ORF">L0668_15220</name>
</gene>
<feature type="domain" description="Methyl-accepting transducer" evidence="6">
    <location>
        <begin position="269"/>
        <end position="505"/>
    </location>
</feature>
<dbReference type="Pfam" id="PF00672">
    <property type="entry name" value="HAMP"/>
    <property type="match status" value="1"/>
</dbReference>
<keyword evidence="5" id="KW-1133">Transmembrane helix</keyword>
<protein>
    <submittedName>
        <fullName evidence="8">Methyl-accepting chemotaxis protein</fullName>
    </submittedName>
</protein>
<evidence type="ECO:0000256" key="1">
    <source>
        <dbReference type="ARBA" id="ARBA00004370"/>
    </source>
</evidence>
<keyword evidence="2 4" id="KW-0807">Transducer</keyword>
<evidence type="ECO:0000259" key="6">
    <source>
        <dbReference type="PROSITE" id="PS50111"/>
    </source>
</evidence>
<dbReference type="PANTHER" id="PTHR32089:SF112">
    <property type="entry name" value="LYSOZYME-LIKE PROTEIN-RELATED"/>
    <property type="match status" value="1"/>
</dbReference>
<comment type="subcellular location">
    <subcellularLocation>
        <location evidence="1">Membrane</location>
    </subcellularLocation>
</comment>